<feature type="domain" description="Polymerase nucleotidyl transferase" evidence="2">
    <location>
        <begin position="203"/>
        <end position="276"/>
    </location>
</feature>
<evidence type="ECO:0000256" key="1">
    <source>
        <dbReference type="SAM" id="MobiDB-lite"/>
    </source>
</evidence>
<dbReference type="Pfam" id="PF01909">
    <property type="entry name" value="NTP_transf_2"/>
    <property type="match status" value="1"/>
</dbReference>
<dbReference type="EMBL" id="BARW01008429">
    <property type="protein sequence ID" value="GAI84320.1"/>
    <property type="molecule type" value="Genomic_DNA"/>
</dbReference>
<proteinExistence type="predicted"/>
<feature type="compositionally biased region" description="Basic and acidic residues" evidence="1">
    <location>
        <begin position="9"/>
        <end position="21"/>
    </location>
</feature>
<feature type="region of interest" description="Disordered" evidence="1">
    <location>
        <begin position="1"/>
        <end position="25"/>
    </location>
</feature>
<dbReference type="CDD" id="cd05403">
    <property type="entry name" value="NT_KNTase_like"/>
    <property type="match status" value="1"/>
</dbReference>
<comment type="caution">
    <text evidence="3">The sequence shown here is derived from an EMBL/GenBank/DDBJ whole genome shotgun (WGS) entry which is preliminary data.</text>
</comment>
<dbReference type="InterPro" id="IPR043519">
    <property type="entry name" value="NT_sf"/>
</dbReference>
<dbReference type="GO" id="GO:0016779">
    <property type="term" value="F:nucleotidyltransferase activity"/>
    <property type="evidence" value="ECO:0007669"/>
    <property type="project" value="InterPro"/>
</dbReference>
<dbReference type="InterPro" id="IPR002934">
    <property type="entry name" value="Polymerase_NTP_transf_dom"/>
</dbReference>
<dbReference type="SUPFAM" id="SSF81301">
    <property type="entry name" value="Nucleotidyltransferase"/>
    <property type="match status" value="1"/>
</dbReference>
<dbReference type="AlphaFoldDB" id="X1T9U1"/>
<accession>X1T9U1</accession>
<evidence type="ECO:0000313" key="3">
    <source>
        <dbReference type="EMBL" id="GAI84320.1"/>
    </source>
</evidence>
<reference evidence="3" key="1">
    <citation type="journal article" date="2014" name="Front. Microbiol.">
        <title>High frequency of phylogenetically diverse reductive dehalogenase-homologous genes in deep subseafloor sedimentary metagenomes.</title>
        <authorList>
            <person name="Kawai M."/>
            <person name="Futagami T."/>
            <person name="Toyoda A."/>
            <person name="Takaki Y."/>
            <person name="Nishi S."/>
            <person name="Hori S."/>
            <person name="Arai W."/>
            <person name="Tsubouchi T."/>
            <person name="Morono Y."/>
            <person name="Uchiyama I."/>
            <person name="Ito T."/>
            <person name="Fujiyama A."/>
            <person name="Inagaki F."/>
            <person name="Takami H."/>
        </authorList>
    </citation>
    <scope>NUCLEOTIDE SEQUENCE</scope>
    <source>
        <strain evidence="3">Expedition CK06-06</strain>
    </source>
</reference>
<gene>
    <name evidence="3" type="ORF">S12H4_17274</name>
</gene>
<dbReference type="Gene3D" id="3.30.460.10">
    <property type="entry name" value="Beta Polymerase, domain 2"/>
    <property type="match status" value="1"/>
</dbReference>
<name>X1T9U1_9ZZZZ</name>
<organism evidence="3">
    <name type="scientific">marine sediment metagenome</name>
    <dbReference type="NCBI Taxonomy" id="412755"/>
    <lineage>
        <taxon>unclassified sequences</taxon>
        <taxon>metagenomes</taxon>
        <taxon>ecological metagenomes</taxon>
    </lineage>
</organism>
<evidence type="ECO:0000259" key="2">
    <source>
        <dbReference type="Pfam" id="PF01909"/>
    </source>
</evidence>
<protein>
    <recommendedName>
        <fullName evidence="2">Polymerase nucleotidyl transferase domain-containing protein</fullName>
    </recommendedName>
</protein>
<sequence length="281" mass="31997">MKLSSPLLEEPKEYHSSEEKSPTPGQLKYIAVLSQQLHMPEPSVRTYGEAGRMIRELEAEREHRKRLKSGNPNTVRGTCYEDAWRFLIKQGEGELVHGTVESLGKRVGHAWVETDAGYIWEPQTQGYFTIKGFDVAANPIEEHRYTVEEASIMLTRVGKHGPWTDEERARWLSEGKYPILRGTEKFKQFVRDTVDDFALNKEEYKNRVESLVPEVKIQNIELTGSYAKGGKPTETSDVDLLVEYSGVLSEDTVRERLLGQIGGFGGSLFDVVVNKVETKYW</sequence>